<accession>A0A6G7J3T8</accession>
<sequence>MKNNKVNIHLLGDAGTVTGSKYMMESTKKEIPIECGHHYNGILLASNFLGLKVNDKPLVFWGDICHTEEPFPYSPQKPIKDTYGWEAEVPQPYDIKWLELKPPIRIVYNVKERISIN</sequence>
<dbReference type="EMBL" id="CP049616">
    <property type="protein sequence ID" value="QII45446.1"/>
    <property type="molecule type" value="Genomic_DNA"/>
</dbReference>
<name>A0A6G7J3T8_9FLAO</name>
<reference evidence="1 2" key="1">
    <citation type="submission" date="2020-02" db="EMBL/GenBank/DDBJ databases">
        <title>Complete genome of Muricauda sp. 501str8.</title>
        <authorList>
            <person name="Dong B."/>
            <person name="Zhu S."/>
            <person name="Yang J."/>
            <person name="Chen J."/>
        </authorList>
    </citation>
    <scope>NUCLEOTIDE SEQUENCE [LARGE SCALE GENOMIC DNA]</scope>
    <source>
        <strain evidence="1 2">501str8</strain>
    </source>
</reference>
<organism evidence="1 2">
    <name type="scientific">Flagellimonas oceani</name>
    <dbReference type="NCBI Taxonomy" id="2698672"/>
    <lineage>
        <taxon>Bacteria</taxon>
        <taxon>Pseudomonadati</taxon>
        <taxon>Bacteroidota</taxon>
        <taxon>Flavobacteriia</taxon>
        <taxon>Flavobacteriales</taxon>
        <taxon>Flavobacteriaceae</taxon>
        <taxon>Flagellimonas</taxon>
    </lineage>
</organism>
<dbReference type="KEGG" id="mut:GVT53_12400"/>
<dbReference type="RefSeq" id="WP_166248878.1">
    <property type="nucleotide sequence ID" value="NZ_CP049616.1"/>
</dbReference>
<gene>
    <name evidence="1" type="ORF">GVT53_12400</name>
</gene>
<keyword evidence="2" id="KW-1185">Reference proteome</keyword>
<protein>
    <submittedName>
        <fullName evidence="1">Uncharacterized protein</fullName>
    </submittedName>
</protein>
<dbReference type="AlphaFoldDB" id="A0A6G7J3T8"/>
<evidence type="ECO:0000313" key="1">
    <source>
        <dbReference type="EMBL" id="QII45446.1"/>
    </source>
</evidence>
<dbReference type="Proteomes" id="UP000502928">
    <property type="component" value="Chromosome"/>
</dbReference>
<evidence type="ECO:0000313" key="2">
    <source>
        <dbReference type="Proteomes" id="UP000502928"/>
    </source>
</evidence>
<proteinExistence type="predicted"/>